<evidence type="ECO:0000256" key="1">
    <source>
        <dbReference type="ARBA" id="ARBA00004141"/>
    </source>
</evidence>
<dbReference type="OMA" id="EGGHRND"/>
<organism evidence="8 9">
    <name type="scientific">Serendipita indica (strain DSM 11827)</name>
    <name type="common">Root endophyte fungus</name>
    <name type="synonym">Piriformospora indica</name>
    <dbReference type="NCBI Taxonomy" id="1109443"/>
    <lineage>
        <taxon>Eukaryota</taxon>
        <taxon>Fungi</taxon>
        <taxon>Dikarya</taxon>
        <taxon>Basidiomycota</taxon>
        <taxon>Agaricomycotina</taxon>
        <taxon>Agaricomycetes</taxon>
        <taxon>Sebacinales</taxon>
        <taxon>Serendipitaceae</taxon>
        <taxon>Serendipita</taxon>
    </lineage>
</organism>
<keyword evidence="3 6" id="KW-1133">Transmembrane helix</keyword>
<dbReference type="InParanoid" id="G4TM20"/>
<feature type="domain" description="Major facilitator superfamily (MFS) profile" evidence="7">
    <location>
        <begin position="98"/>
        <end position="618"/>
    </location>
</feature>
<evidence type="ECO:0000256" key="4">
    <source>
        <dbReference type="ARBA" id="ARBA00023136"/>
    </source>
</evidence>
<dbReference type="InterPro" id="IPR011701">
    <property type="entry name" value="MFS"/>
</dbReference>
<protein>
    <submittedName>
        <fullName evidence="8">Related to major facilitator (MFS1) transporter</fullName>
    </submittedName>
</protein>
<feature type="transmembrane region" description="Helical" evidence="6">
    <location>
        <begin position="423"/>
        <end position="442"/>
    </location>
</feature>
<feature type="transmembrane region" description="Helical" evidence="6">
    <location>
        <begin position="135"/>
        <end position="156"/>
    </location>
</feature>
<feature type="transmembrane region" description="Helical" evidence="6">
    <location>
        <begin position="386"/>
        <end position="411"/>
    </location>
</feature>
<dbReference type="Gene3D" id="1.20.1250.20">
    <property type="entry name" value="MFS general substrate transporter like domains"/>
    <property type="match status" value="1"/>
</dbReference>
<feature type="transmembrane region" description="Helical" evidence="6">
    <location>
        <begin position="587"/>
        <end position="613"/>
    </location>
</feature>
<evidence type="ECO:0000259" key="7">
    <source>
        <dbReference type="PROSITE" id="PS50850"/>
    </source>
</evidence>
<dbReference type="PANTHER" id="PTHR23501:SF198">
    <property type="entry name" value="AZOLE RESISTANCE PROTEIN 1-RELATED"/>
    <property type="match status" value="1"/>
</dbReference>
<keyword evidence="9" id="KW-1185">Reference proteome</keyword>
<feature type="transmembrane region" description="Helical" evidence="6">
    <location>
        <begin position="219"/>
        <end position="239"/>
    </location>
</feature>
<dbReference type="Proteomes" id="UP000007148">
    <property type="component" value="Unassembled WGS sequence"/>
</dbReference>
<proteinExistence type="predicted"/>
<feature type="transmembrane region" description="Helical" evidence="6">
    <location>
        <begin position="477"/>
        <end position="497"/>
    </location>
</feature>
<dbReference type="Gene3D" id="1.20.1720.10">
    <property type="entry name" value="Multidrug resistance protein D"/>
    <property type="match status" value="1"/>
</dbReference>
<dbReference type="GO" id="GO:0005886">
    <property type="term" value="C:plasma membrane"/>
    <property type="evidence" value="ECO:0007669"/>
    <property type="project" value="TreeGrafter"/>
</dbReference>
<dbReference type="PANTHER" id="PTHR23501">
    <property type="entry name" value="MAJOR FACILITATOR SUPERFAMILY"/>
    <property type="match status" value="1"/>
</dbReference>
<feature type="compositionally biased region" description="Basic and acidic residues" evidence="5">
    <location>
        <begin position="38"/>
        <end position="53"/>
    </location>
</feature>
<evidence type="ECO:0000256" key="2">
    <source>
        <dbReference type="ARBA" id="ARBA00022692"/>
    </source>
</evidence>
<dbReference type="InterPro" id="IPR020846">
    <property type="entry name" value="MFS_dom"/>
</dbReference>
<evidence type="ECO:0000256" key="3">
    <source>
        <dbReference type="ARBA" id="ARBA00022989"/>
    </source>
</evidence>
<evidence type="ECO:0000313" key="9">
    <source>
        <dbReference type="Proteomes" id="UP000007148"/>
    </source>
</evidence>
<evidence type="ECO:0000256" key="6">
    <source>
        <dbReference type="SAM" id="Phobius"/>
    </source>
</evidence>
<dbReference type="Pfam" id="PF07690">
    <property type="entry name" value="MFS_1"/>
    <property type="match status" value="1"/>
</dbReference>
<dbReference type="GO" id="GO:0022857">
    <property type="term" value="F:transmembrane transporter activity"/>
    <property type="evidence" value="ECO:0007669"/>
    <property type="project" value="InterPro"/>
</dbReference>
<feature type="transmembrane region" description="Helical" evidence="6">
    <location>
        <begin position="162"/>
        <end position="189"/>
    </location>
</feature>
<dbReference type="OrthoDB" id="10021397at2759"/>
<feature type="transmembrane region" description="Helical" evidence="6">
    <location>
        <begin position="251"/>
        <end position="271"/>
    </location>
</feature>
<reference evidence="8 9" key="1">
    <citation type="journal article" date="2011" name="PLoS Pathog.">
        <title>Endophytic Life Strategies Decoded by Genome and Transcriptome Analyses of the Mutualistic Root Symbiont Piriformospora indica.</title>
        <authorList>
            <person name="Zuccaro A."/>
            <person name="Lahrmann U."/>
            <person name="Guldener U."/>
            <person name="Langen G."/>
            <person name="Pfiffi S."/>
            <person name="Biedenkopf D."/>
            <person name="Wong P."/>
            <person name="Samans B."/>
            <person name="Grimm C."/>
            <person name="Basiewicz M."/>
            <person name="Murat C."/>
            <person name="Martin F."/>
            <person name="Kogel K.H."/>
        </authorList>
    </citation>
    <scope>NUCLEOTIDE SEQUENCE [LARGE SCALE GENOMIC DNA]</scope>
    <source>
        <strain evidence="8 9">DSM 11827</strain>
    </source>
</reference>
<gene>
    <name evidence="8" type="ORF">PIIN_06297</name>
</gene>
<comment type="caution">
    <text evidence="8">The sequence shown here is derived from an EMBL/GenBank/DDBJ whole genome shotgun (WGS) entry which is preliminary data.</text>
</comment>
<evidence type="ECO:0000313" key="8">
    <source>
        <dbReference type="EMBL" id="CCA72363.1"/>
    </source>
</evidence>
<feature type="transmembrane region" description="Helical" evidence="6">
    <location>
        <begin position="196"/>
        <end position="213"/>
    </location>
</feature>
<comment type="subcellular location">
    <subcellularLocation>
        <location evidence="1">Membrane</location>
        <topology evidence="1">Multi-pass membrane protein</topology>
    </subcellularLocation>
</comment>
<feature type="region of interest" description="Disordered" evidence="5">
    <location>
        <begin position="1"/>
        <end position="86"/>
    </location>
</feature>
<sequence>MSGSPPASEIHEKFTPTLDAHPGSHDYTSRVAPASGDGSRRDQKEFVDEKDAAHASPLSGTTVVDPEDIQRTVEGGDVASAEEDDGRPTLQGRRLYMLIGGIVFCSMIIALDQTIVAPALPILSSHFDALAQLPWVVNAFFLAQATSTLTFGQLYTISPPKLTFLSTILIFEIGSALSAAAPTFALLVFGRAISGFGAGGFVVGMHTIVGQVVRLEDRSLHYASLGAVFTSASLCGPALGGAFTDRLTWRWCFWINLPIGAIGATAVYFALPSYPVRLPLSLRLEGTPQQSNWQSWLSRLRAVDWIGNVLTLGMTTCLTLALQWGGDVFRWNSPTMLALLILSPTLLVIFLGWELYLSKHYNSVTPSTQRRSHPMVPLHLLTNRTVWGSALAGFFQNVLFGVTLTYLPLLYQVYGYSPLKSGVAILPFMISSVVALSIAGILVKRIGYYKIFVVLGPWLAATGAGPLIKQRLLDTRWLIGWQILMGTGFGMAFQNTIMGVQAEFTNDPQLIPQATSIVGYFQRTGPMIGVSIAGTIFINTLTSRLRTLAAQGVLPAASIDRIRQSVTALFDTTLLASDEVRQQVKDAYIGAVRTSFVVVLPACIVAGFVAFGIRNHNVRTRGRR</sequence>
<dbReference type="InterPro" id="IPR036259">
    <property type="entry name" value="MFS_trans_sf"/>
</dbReference>
<name>G4TM20_SERID</name>
<evidence type="ECO:0000256" key="5">
    <source>
        <dbReference type="SAM" id="MobiDB-lite"/>
    </source>
</evidence>
<keyword evidence="4 6" id="KW-0472">Membrane</keyword>
<dbReference type="HOGENOM" id="CLU_000960_22_1_1"/>
<dbReference type="AlphaFoldDB" id="G4TM20"/>
<accession>G4TM20</accession>
<keyword evidence="2 6" id="KW-0812">Transmembrane</keyword>
<dbReference type="eggNOG" id="KOG0254">
    <property type="taxonomic scope" value="Eukaryota"/>
</dbReference>
<dbReference type="PROSITE" id="PS50850">
    <property type="entry name" value="MFS"/>
    <property type="match status" value="1"/>
</dbReference>
<feature type="transmembrane region" description="Helical" evidence="6">
    <location>
        <begin position="336"/>
        <end position="356"/>
    </location>
</feature>
<feature type="transmembrane region" description="Helical" evidence="6">
    <location>
        <begin position="448"/>
        <end position="468"/>
    </location>
</feature>
<dbReference type="EMBL" id="CAFZ01000160">
    <property type="protein sequence ID" value="CCA72363.1"/>
    <property type="molecule type" value="Genomic_DNA"/>
</dbReference>
<dbReference type="SUPFAM" id="SSF103473">
    <property type="entry name" value="MFS general substrate transporter"/>
    <property type="match status" value="1"/>
</dbReference>
<feature type="transmembrane region" description="Helical" evidence="6">
    <location>
        <begin position="305"/>
        <end position="324"/>
    </location>
</feature>
<feature type="transmembrane region" description="Helical" evidence="6">
    <location>
        <begin position="95"/>
        <end position="123"/>
    </location>
</feature>